<comment type="caution">
    <text evidence="1">The sequence shown here is derived from an EMBL/GenBank/DDBJ whole genome shotgun (WGS) entry which is preliminary data.</text>
</comment>
<accession>T0IZ60</accession>
<gene>
    <name evidence="1" type="ORF">RLDS_04275</name>
</gene>
<evidence type="ECO:0000313" key="1">
    <source>
        <dbReference type="EMBL" id="EQB17175.1"/>
    </source>
</evidence>
<dbReference type="AlphaFoldDB" id="T0IZ60"/>
<sequence length="121" mass="13001">MARPFGADPRPNKFVPVIHECGDVGSRLAGDQFEHKLIGLHLRPQFPSLYSLSDQLAEALARRGAMLVDLIADTPRTCPIFAAGGVDEAATWQGALLNEAEPTIHESQQSLQGACARRAAP</sequence>
<name>T0IZ60_9SPHN</name>
<evidence type="ECO:0000313" key="2">
    <source>
        <dbReference type="Proteomes" id="UP000015531"/>
    </source>
</evidence>
<proteinExistence type="predicted"/>
<reference evidence="1 2" key="1">
    <citation type="journal article" date="2013" name="Genome Announc.">
        <title>Draft Genome Sequence of Sphingobium lactosutens Strain DS20T, Isolated from a Hexachlorocyclohexane Dumpsite.</title>
        <authorList>
            <person name="Kumar R."/>
            <person name="Dwivedi V."/>
            <person name="Negi V."/>
            <person name="Khurana J.P."/>
            <person name="Lal R."/>
        </authorList>
    </citation>
    <scope>NUCLEOTIDE SEQUENCE [LARGE SCALE GENOMIC DNA]</scope>
    <source>
        <strain evidence="1 2">DS20</strain>
    </source>
</reference>
<organism evidence="1 2">
    <name type="scientific">Sphingobium lactosutens DS20</name>
    <dbReference type="NCBI Taxonomy" id="1331060"/>
    <lineage>
        <taxon>Bacteria</taxon>
        <taxon>Pseudomonadati</taxon>
        <taxon>Pseudomonadota</taxon>
        <taxon>Alphaproteobacteria</taxon>
        <taxon>Sphingomonadales</taxon>
        <taxon>Sphingomonadaceae</taxon>
        <taxon>Sphingobium</taxon>
    </lineage>
</organism>
<dbReference type="EMBL" id="ATDP01000071">
    <property type="protein sequence ID" value="EQB17175.1"/>
    <property type="molecule type" value="Genomic_DNA"/>
</dbReference>
<dbReference type="Proteomes" id="UP000015531">
    <property type="component" value="Unassembled WGS sequence"/>
</dbReference>
<protein>
    <submittedName>
        <fullName evidence="1">Uncharacterized protein</fullName>
    </submittedName>
</protein>
<keyword evidence="2" id="KW-1185">Reference proteome</keyword>